<keyword evidence="3" id="KW-1185">Reference proteome</keyword>
<dbReference type="AlphaFoldDB" id="A0AB37UTC4"/>
<dbReference type="Proteomes" id="UP000282574">
    <property type="component" value="Unassembled WGS sequence"/>
</dbReference>
<evidence type="ECO:0000256" key="1">
    <source>
        <dbReference type="SAM" id="Phobius"/>
    </source>
</evidence>
<dbReference type="RefSeq" id="WP_127022060.1">
    <property type="nucleotide sequence ID" value="NZ_JAVKZF010000005.1"/>
</dbReference>
<dbReference type="EMBL" id="RSCK01000001">
    <property type="protein sequence ID" value="RUT14516.1"/>
    <property type="molecule type" value="Genomic_DNA"/>
</dbReference>
<sequence>MLQNFFTIVIELTIIAFAIVMAIDFAVGAVELFKSIFQQSTAPSIQQQLVQSPSRKIAIAPGAFLQLNAEPIEDPWLADSAVIATIAASAVIPSPQILLLPGARQPMLDMLDLATLKLYKLHNYSVVKVADIPIEIPAQIKRYKLHKRDVVRLIDLEKLLAT</sequence>
<evidence type="ECO:0000313" key="2">
    <source>
        <dbReference type="EMBL" id="RUT14516.1"/>
    </source>
</evidence>
<name>A0AB37UTC4_9CYAN</name>
<protein>
    <submittedName>
        <fullName evidence="2">Uncharacterized protein</fullName>
    </submittedName>
</protein>
<organism evidence="2 3">
    <name type="scientific">Chroococcidiopsis cubana SAG 39.79</name>
    <dbReference type="NCBI Taxonomy" id="388085"/>
    <lineage>
        <taxon>Bacteria</taxon>
        <taxon>Bacillati</taxon>
        <taxon>Cyanobacteriota</taxon>
        <taxon>Cyanophyceae</taxon>
        <taxon>Chroococcidiopsidales</taxon>
        <taxon>Chroococcidiopsidaceae</taxon>
        <taxon>Chroococcidiopsis</taxon>
    </lineage>
</organism>
<comment type="caution">
    <text evidence="2">The sequence shown here is derived from an EMBL/GenBank/DDBJ whole genome shotgun (WGS) entry which is preliminary data.</text>
</comment>
<evidence type="ECO:0000313" key="3">
    <source>
        <dbReference type="Proteomes" id="UP000282574"/>
    </source>
</evidence>
<gene>
    <name evidence="2" type="ORF">DSM107010_00620</name>
</gene>
<keyword evidence="1" id="KW-0812">Transmembrane</keyword>
<reference evidence="2 3" key="1">
    <citation type="journal article" date="2019" name="Genome Biol. Evol.">
        <title>Day and night: Metabolic profiles and evolutionary relationships of six axenic non-marine cyanobacteria.</title>
        <authorList>
            <person name="Will S.E."/>
            <person name="Henke P."/>
            <person name="Boedeker C."/>
            <person name="Huang S."/>
            <person name="Brinkmann H."/>
            <person name="Rohde M."/>
            <person name="Jarek M."/>
            <person name="Friedl T."/>
            <person name="Seufert S."/>
            <person name="Schumacher M."/>
            <person name="Overmann J."/>
            <person name="Neumann-Schaal M."/>
            <person name="Petersen J."/>
        </authorList>
    </citation>
    <scope>NUCLEOTIDE SEQUENCE [LARGE SCALE GENOMIC DNA]</scope>
    <source>
        <strain evidence="2 3">SAG 39.79</strain>
    </source>
</reference>
<keyword evidence="1" id="KW-1133">Transmembrane helix</keyword>
<feature type="transmembrane region" description="Helical" evidence="1">
    <location>
        <begin position="6"/>
        <end position="30"/>
    </location>
</feature>
<keyword evidence="1" id="KW-0472">Membrane</keyword>
<accession>A0AB37UTC4</accession>
<proteinExistence type="predicted"/>